<reference evidence="1 3" key="2">
    <citation type="submission" date="2019-11" db="EMBL/GenBank/DDBJ databases">
        <title>Streptococcis sp. isolated from the respiratory tract of Marmot.</title>
        <authorList>
            <person name="Zhang G."/>
        </authorList>
    </citation>
    <scope>NUCLEOTIDE SEQUENCE [LARGE SCALE GENOMIC DNA]</scope>
    <source>
        <strain evidence="1">Zg-86</strain>
        <strain evidence="3">zg-86</strain>
    </source>
</reference>
<keyword evidence="3" id="KW-1185">Reference proteome</keyword>
<gene>
    <name evidence="1" type="ORF">GGG87_03635</name>
    <name evidence="2" type="ORF">GGH11_03675</name>
</gene>
<accession>A0A6I4RT78</accession>
<evidence type="ECO:0000313" key="4">
    <source>
        <dbReference type="Proteomes" id="UP000435423"/>
    </source>
</evidence>
<name>A0A6I4RT78_9STRE</name>
<organism evidence="2 4">
    <name type="scientific">Streptococcus zhangguiae</name>
    <dbReference type="NCBI Taxonomy" id="2664091"/>
    <lineage>
        <taxon>Bacteria</taxon>
        <taxon>Bacillati</taxon>
        <taxon>Bacillota</taxon>
        <taxon>Bacilli</taxon>
        <taxon>Lactobacillales</taxon>
        <taxon>Streptococcaceae</taxon>
        <taxon>Streptococcus</taxon>
    </lineage>
</organism>
<dbReference type="Proteomes" id="UP000435423">
    <property type="component" value="Unassembled WGS sequence"/>
</dbReference>
<comment type="caution">
    <text evidence="2">The sequence shown here is derived from an EMBL/GenBank/DDBJ whole genome shotgun (WGS) entry which is preliminary data.</text>
</comment>
<evidence type="ECO:0000313" key="3">
    <source>
        <dbReference type="Proteomes" id="UP000435060"/>
    </source>
</evidence>
<proteinExistence type="predicted"/>
<sequence>MSSESEKRITLHISGEAMDDEKGYELKYLIKSLQNFEKLSQKTYLFLTNQNRMTTENSEDFRVYIADIRPGSFQADVILFCQTYILPLVPMVGDHGDLVWECILNSFDFLKRVSAAKREGKSVQIENNGDKAVVVVNNGNDVTVNYYEYPNYVPELGKQLAPNFAELAKVINPKVETVNFASDLGELTLDSENANLFKKRSYLTEETFEIVGEITVLNSHSYTGKIKISDNQSFDEDEYNFEVAKDLRYPEFLQSGVLHKVSYICCKKIVFDPTSPLREKIVGVKILEKL</sequence>
<evidence type="ECO:0000313" key="1">
    <source>
        <dbReference type="EMBL" id="MTB64094.1"/>
    </source>
</evidence>
<dbReference type="EMBL" id="WUBJ01000004">
    <property type="protein sequence ID" value="MWV56082.1"/>
    <property type="molecule type" value="Genomic_DNA"/>
</dbReference>
<dbReference type="AlphaFoldDB" id="A0A6I4RT78"/>
<protein>
    <submittedName>
        <fullName evidence="2">Uncharacterized protein</fullName>
    </submittedName>
</protein>
<evidence type="ECO:0000313" key="2">
    <source>
        <dbReference type="EMBL" id="MWV56082.1"/>
    </source>
</evidence>
<dbReference type="EMBL" id="WLCG01000004">
    <property type="protein sequence ID" value="MTB64094.1"/>
    <property type="molecule type" value="Genomic_DNA"/>
</dbReference>
<dbReference type="RefSeq" id="WP_154608245.1">
    <property type="nucleotide sequence ID" value="NZ_CP072115.1"/>
</dbReference>
<dbReference type="Proteomes" id="UP000435060">
    <property type="component" value="Unassembled WGS sequence"/>
</dbReference>
<reference evidence="2 4" key="1">
    <citation type="submission" date="2019-10" db="EMBL/GenBank/DDBJ databases">
        <title>Streptococcis sp, isolated from the respiratory tract of Marmot.</title>
        <authorList>
            <person name="Zhang G."/>
        </authorList>
    </citation>
    <scope>NUCLEOTIDE SEQUENCE [LARGE SCALE GENOMIC DNA]</scope>
    <source>
        <strain evidence="2">Zg-70</strain>
        <strain evidence="4">zg-70</strain>
    </source>
</reference>